<organism evidence="2 3">
    <name type="scientific">Zopfia rhizophila CBS 207.26</name>
    <dbReference type="NCBI Taxonomy" id="1314779"/>
    <lineage>
        <taxon>Eukaryota</taxon>
        <taxon>Fungi</taxon>
        <taxon>Dikarya</taxon>
        <taxon>Ascomycota</taxon>
        <taxon>Pezizomycotina</taxon>
        <taxon>Dothideomycetes</taxon>
        <taxon>Dothideomycetes incertae sedis</taxon>
        <taxon>Zopfiaceae</taxon>
        <taxon>Zopfia</taxon>
    </lineage>
</organism>
<name>A0A6A6DDE5_9PEZI</name>
<reference evidence="2" key="1">
    <citation type="journal article" date="2020" name="Stud. Mycol.">
        <title>101 Dothideomycetes genomes: a test case for predicting lifestyles and emergence of pathogens.</title>
        <authorList>
            <person name="Haridas S."/>
            <person name="Albert R."/>
            <person name="Binder M."/>
            <person name="Bloem J."/>
            <person name="Labutti K."/>
            <person name="Salamov A."/>
            <person name="Andreopoulos B."/>
            <person name="Baker S."/>
            <person name="Barry K."/>
            <person name="Bills G."/>
            <person name="Bluhm B."/>
            <person name="Cannon C."/>
            <person name="Castanera R."/>
            <person name="Culley D."/>
            <person name="Daum C."/>
            <person name="Ezra D."/>
            <person name="Gonzalez J."/>
            <person name="Henrissat B."/>
            <person name="Kuo A."/>
            <person name="Liang C."/>
            <person name="Lipzen A."/>
            <person name="Lutzoni F."/>
            <person name="Magnuson J."/>
            <person name="Mondo S."/>
            <person name="Nolan M."/>
            <person name="Ohm R."/>
            <person name="Pangilinan J."/>
            <person name="Park H.-J."/>
            <person name="Ramirez L."/>
            <person name="Alfaro M."/>
            <person name="Sun H."/>
            <person name="Tritt A."/>
            <person name="Yoshinaga Y."/>
            <person name="Zwiers L.-H."/>
            <person name="Turgeon B."/>
            <person name="Goodwin S."/>
            <person name="Spatafora J."/>
            <person name="Crous P."/>
            <person name="Grigoriev I."/>
        </authorList>
    </citation>
    <scope>NUCLEOTIDE SEQUENCE</scope>
    <source>
        <strain evidence="2">CBS 207.26</strain>
    </source>
</reference>
<evidence type="ECO:0000313" key="2">
    <source>
        <dbReference type="EMBL" id="KAF2175990.1"/>
    </source>
</evidence>
<gene>
    <name evidence="2" type="ORF">K469DRAFT_700572</name>
</gene>
<accession>A0A6A6DDE5</accession>
<evidence type="ECO:0000259" key="1">
    <source>
        <dbReference type="Pfam" id="PF20516"/>
    </source>
</evidence>
<evidence type="ECO:0000313" key="3">
    <source>
        <dbReference type="Proteomes" id="UP000800200"/>
    </source>
</evidence>
<dbReference type="OrthoDB" id="3931290at2759"/>
<keyword evidence="3" id="KW-1185">Reference proteome</keyword>
<dbReference type="EMBL" id="ML994718">
    <property type="protein sequence ID" value="KAF2175990.1"/>
    <property type="molecule type" value="Genomic_DNA"/>
</dbReference>
<proteinExistence type="predicted"/>
<dbReference type="Pfam" id="PF20516">
    <property type="entry name" value="PDDEXK_12"/>
    <property type="match status" value="1"/>
</dbReference>
<dbReference type="InterPro" id="IPR046797">
    <property type="entry name" value="PDDEXK_12"/>
</dbReference>
<protein>
    <recommendedName>
        <fullName evidence="1">PD-(D/E)XK nuclease-like domain-containing protein</fullName>
    </recommendedName>
</protein>
<feature type="domain" description="PD-(D/E)XK nuclease-like" evidence="1">
    <location>
        <begin position="5"/>
        <end position="53"/>
    </location>
</feature>
<sequence length="56" mass="6404">MDTTDSRSRKELLAELMTIREMNGASPRCVKDSESELEWNNLVHGTLLRLALKNDD</sequence>
<dbReference type="Proteomes" id="UP000800200">
    <property type="component" value="Unassembled WGS sequence"/>
</dbReference>
<dbReference type="AlphaFoldDB" id="A0A6A6DDE5"/>